<dbReference type="Proteomes" id="UP000595498">
    <property type="component" value="Chromosome"/>
</dbReference>
<dbReference type="InterPro" id="IPR030890">
    <property type="entry name" value="LP_HExxH_w_TonB"/>
</dbReference>
<reference evidence="1 2" key="1">
    <citation type="submission" date="2021-01" db="EMBL/GenBank/DDBJ databases">
        <title>FDA dAtabase for Regulatory Grade micrObial Sequences (FDA-ARGOS): Supporting development and validation of Infectious Disease Dx tests.</title>
        <authorList>
            <person name="Sproer C."/>
            <person name="Gronow S."/>
            <person name="Severitt S."/>
            <person name="Schroder I."/>
            <person name="Tallon L."/>
            <person name="Sadzewicz L."/>
            <person name="Zhao X."/>
            <person name="Boylan J."/>
            <person name="Ott S."/>
            <person name="Bowen H."/>
            <person name="Vavikolanu K."/>
            <person name="Mehta A."/>
            <person name="Aluvathingal J."/>
            <person name="Nadendla S."/>
            <person name="Lowell S."/>
            <person name="Myers T."/>
            <person name="Yan Y."/>
            <person name="Sichtig H."/>
        </authorList>
    </citation>
    <scope>NUCLEOTIDE SEQUENCE [LARGE SCALE GENOMIC DNA]</scope>
    <source>
        <strain evidence="1 2">FDAARGOS_1141</strain>
    </source>
</reference>
<sequence>MNIFKNLLYAGVLLSLLASCRKEDKLDPNSVFIDSKLAQNDLDKYIYENITKPYNIDILYKYVDKESDMNYNLVPATYDASIRMTRLIQYLGLEPYDDLTGSKQFIRSYFPKLLNYIGSVSVMNNGTVVLGTAENGTKMSLYNLLNLDEESGSDVDYLNYYYFKTIHHEFQHILNQTKPFPSDFNSITGTSYVGDDWSQIYSESRVGLAVADGFISPYASKEAVEDYAELYSYYVTRSQDEFNAILTAPGSTAAGRALVQKKLNIVKTYMKDKWGIDMDLLRKNILGRTAKLGDFDQTKIK</sequence>
<protein>
    <submittedName>
        <fullName evidence="1">Zinc-binding metallopeptidase</fullName>
    </submittedName>
</protein>
<evidence type="ECO:0000313" key="1">
    <source>
        <dbReference type="EMBL" id="QQT53802.1"/>
    </source>
</evidence>
<gene>
    <name evidence="1" type="ORF">I6I98_00565</name>
</gene>
<organism evidence="1 2">
    <name type="scientific">Sphingobacterium multivorum</name>
    <dbReference type="NCBI Taxonomy" id="28454"/>
    <lineage>
        <taxon>Bacteria</taxon>
        <taxon>Pseudomonadati</taxon>
        <taxon>Bacteroidota</taxon>
        <taxon>Sphingobacteriia</taxon>
        <taxon>Sphingobacteriales</taxon>
        <taxon>Sphingobacteriaceae</taxon>
        <taxon>Sphingobacterium</taxon>
    </lineage>
</organism>
<dbReference type="NCBIfam" id="TIGR04549">
    <property type="entry name" value="LP_HExxH_w_tonB"/>
    <property type="match status" value="1"/>
</dbReference>
<dbReference type="Pfam" id="PF15890">
    <property type="entry name" value="Peptidase_Mx1"/>
    <property type="match status" value="1"/>
</dbReference>
<keyword evidence="2" id="KW-1185">Reference proteome</keyword>
<evidence type="ECO:0000313" key="2">
    <source>
        <dbReference type="Proteomes" id="UP000595498"/>
    </source>
</evidence>
<name>A0ABX7CNZ9_SPHMU</name>
<dbReference type="Gene3D" id="3.40.390.70">
    <property type="match status" value="1"/>
</dbReference>
<dbReference type="EMBL" id="CP068224">
    <property type="protein sequence ID" value="QQT53802.1"/>
    <property type="molecule type" value="Genomic_DNA"/>
</dbReference>
<dbReference type="PROSITE" id="PS51257">
    <property type="entry name" value="PROKAR_LIPOPROTEIN"/>
    <property type="match status" value="1"/>
</dbReference>
<proteinExistence type="predicted"/>
<accession>A0ABX7CNZ9</accession>